<keyword evidence="1" id="KW-0472">Membrane</keyword>
<proteinExistence type="predicted"/>
<feature type="transmembrane region" description="Helical" evidence="1">
    <location>
        <begin position="48"/>
        <end position="71"/>
    </location>
</feature>
<dbReference type="EMBL" id="JAULSN010000003">
    <property type="protein sequence ID" value="KAK3376534.1"/>
    <property type="molecule type" value="Genomic_DNA"/>
</dbReference>
<comment type="caution">
    <text evidence="2">The sequence shown here is derived from an EMBL/GenBank/DDBJ whole genome shotgun (WGS) entry which is preliminary data.</text>
</comment>
<evidence type="ECO:0000256" key="1">
    <source>
        <dbReference type="SAM" id="Phobius"/>
    </source>
</evidence>
<dbReference type="Proteomes" id="UP001287356">
    <property type="component" value="Unassembled WGS sequence"/>
</dbReference>
<gene>
    <name evidence="2" type="ORF">B0T24DRAFT_221835</name>
</gene>
<protein>
    <submittedName>
        <fullName evidence="2">Uncharacterized protein</fullName>
    </submittedName>
</protein>
<name>A0AAE0KHB5_9PEZI</name>
<reference evidence="2" key="2">
    <citation type="submission" date="2023-06" db="EMBL/GenBank/DDBJ databases">
        <authorList>
            <consortium name="Lawrence Berkeley National Laboratory"/>
            <person name="Haridas S."/>
            <person name="Hensen N."/>
            <person name="Bonometti L."/>
            <person name="Westerberg I."/>
            <person name="Brannstrom I.O."/>
            <person name="Guillou S."/>
            <person name="Cros-Aarteil S."/>
            <person name="Calhoun S."/>
            <person name="Kuo A."/>
            <person name="Mondo S."/>
            <person name="Pangilinan J."/>
            <person name="Riley R."/>
            <person name="Labutti K."/>
            <person name="Andreopoulos B."/>
            <person name="Lipzen A."/>
            <person name="Chen C."/>
            <person name="Yanf M."/>
            <person name="Daum C."/>
            <person name="Ng V."/>
            <person name="Clum A."/>
            <person name="Steindorff A."/>
            <person name="Ohm R."/>
            <person name="Martin F."/>
            <person name="Silar P."/>
            <person name="Natvig D."/>
            <person name="Lalanne C."/>
            <person name="Gautier V."/>
            <person name="Ament-Velasquez S.L."/>
            <person name="Kruys A."/>
            <person name="Hutchinson M.I."/>
            <person name="Powell A.J."/>
            <person name="Barry K."/>
            <person name="Miller A.N."/>
            <person name="Grigoriev I.V."/>
            <person name="Debuchy R."/>
            <person name="Gladieux P."/>
            <person name="Thoren M.H."/>
            <person name="Johannesson H."/>
        </authorList>
    </citation>
    <scope>NUCLEOTIDE SEQUENCE</scope>
    <source>
        <strain evidence="2">CBS 958.72</strain>
    </source>
</reference>
<dbReference type="AlphaFoldDB" id="A0AAE0KHB5"/>
<reference evidence="2" key="1">
    <citation type="journal article" date="2023" name="Mol. Phylogenet. Evol.">
        <title>Genome-scale phylogeny and comparative genomics of the fungal order Sordariales.</title>
        <authorList>
            <person name="Hensen N."/>
            <person name="Bonometti L."/>
            <person name="Westerberg I."/>
            <person name="Brannstrom I.O."/>
            <person name="Guillou S."/>
            <person name="Cros-Aarteil S."/>
            <person name="Calhoun S."/>
            <person name="Haridas S."/>
            <person name="Kuo A."/>
            <person name="Mondo S."/>
            <person name="Pangilinan J."/>
            <person name="Riley R."/>
            <person name="LaButti K."/>
            <person name="Andreopoulos B."/>
            <person name="Lipzen A."/>
            <person name="Chen C."/>
            <person name="Yan M."/>
            <person name="Daum C."/>
            <person name="Ng V."/>
            <person name="Clum A."/>
            <person name="Steindorff A."/>
            <person name="Ohm R.A."/>
            <person name="Martin F."/>
            <person name="Silar P."/>
            <person name="Natvig D.O."/>
            <person name="Lalanne C."/>
            <person name="Gautier V."/>
            <person name="Ament-Velasquez S.L."/>
            <person name="Kruys A."/>
            <person name="Hutchinson M.I."/>
            <person name="Powell A.J."/>
            <person name="Barry K."/>
            <person name="Miller A.N."/>
            <person name="Grigoriev I.V."/>
            <person name="Debuchy R."/>
            <person name="Gladieux P."/>
            <person name="Hiltunen Thoren M."/>
            <person name="Johannesson H."/>
        </authorList>
    </citation>
    <scope>NUCLEOTIDE SEQUENCE</scope>
    <source>
        <strain evidence="2">CBS 958.72</strain>
    </source>
</reference>
<sequence length="176" mass="18658">MPVVAVVTREVVSPRSCAQYPSLALVTSPFSSGSSQATVLKDVVFLSFPFVVCLIVVCCALPCMLSCVGWLDMRLTLRHVSIRKLHVAVSWTEGGLGALRCAGLASERASWCLPPPFPPGRALVVIATEHRRLNLTTGKGMGCDKVVTLAFPGEHGSQDGARSTAIVTIKIAKGLL</sequence>
<accession>A0AAE0KHB5</accession>
<keyword evidence="1" id="KW-0812">Transmembrane</keyword>
<evidence type="ECO:0000313" key="3">
    <source>
        <dbReference type="Proteomes" id="UP001287356"/>
    </source>
</evidence>
<keyword evidence="3" id="KW-1185">Reference proteome</keyword>
<organism evidence="2 3">
    <name type="scientific">Lasiosphaeria ovina</name>
    <dbReference type="NCBI Taxonomy" id="92902"/>
    <lineage>
        <taxon>Eukaryota</taxon>
        <taxon>Fungi</taxon>
        <taxon>Dikarya</taxon>
        <taxon>Ascomycota</taxon>
        <taxon>Pezizomycotina</taxon>
        <taxon>Sordariomycetes</taxon>
        <taxon>Sordariomycetidae</taxon>
        <taxon>Sordariales</taxon>
        <taxon>Lasiosphaeriaceae</taxon>
        <taxon>Lasiosphaeria</taxon>
    </lineage>
</organism>
<evidence type="ECO:0000313" key="2">
    <source>
        <dbReference type="EMBL" id="KAK3376534.1"/>
    </source>
</evidence>
<keyword evidence="1" id="KW-1133">Transmembrane helix</keyword>